<dbReference type="Proteomes" id="UP000789738">
    <property type="component" value="Unassembled WGS sequence"/>
</dbReference>
<sequence length="23" mass="2663">MVNKSREGEDGEGLILWKEIIFV</sequence>
<gene>
    <name evidence="1" type="ORF">CNEO_45018</name>
</gene>
<comment type="caution">
    <text evidence="1">The sequence shown here is derived from an EMBL/GenBank/DDBJ whole genome shotgun (WGS) entry which is preliminary data.</text>
</comment>
<dbReference type="AlphaFoldDB" id="A0AA86MTG3"/>
<reference evidence="1" key="1">
    <citation type="submission" date="2021-10" db="EMBL/GenBank/DDBJ databases">
        <authorList>
            <person name="Mesa V."/>
        </authorList>
    </citation>
    <scope>NUCLEOTIDE SEQUENCE</scope>
    <source>
        <strain evidence="1">CC3_PB</strain>
    </source>
</reference>
<organism evidence="1 2">
    <name type="scientific">Clostridium neonatale</name>
    <dbReference type="NCBI Taxonomy" id="137838"/>
    <lineage>
        <taxon>Bacteria</taxon>
        <taxon>Bacillati</taxon>
        <taxon>Bacillota</taxon>
        <taxon>Clostridia</taxon>
        <taxon>Eubacteriales</taxon>
        <taxon>Clostridiaceae</taxon>
        <taxon>Clostridium</taxon>
    </lineage>
</organism>
<evidence type="ECO:0000313" key="2">
    <source>
        <dbReference type="Proteomes" id="UP000789738"/>
    </source>
</evidence>
<accession>A0AA86MTG3</accession>
<evidence type="ECO:0000313" key="1">
    <source>
        <dbReference type="EMBL" id="CAG9711002.1"/>
    </source>
</evidence>
<dbReference type="EMBL" id="CAKJVE010000004">
    <property type="protein sequence ID" value="CAG9711002.1"/>
    <property type="molecule type" value="Genomic_DNA"/>
</dbReference>
<protein>
    <submittedName>
        <fullName evidence="1">Uncharacterized protein</fullName>
    </submittedName>
</protein>
<name>A0AA86MTG3_9CLOT</name>
<proteinExistence type="predicted"/>